<evidence type="ECO:0008006" key="5">
    <source>
        <dbReference type="Google" id="ProtNLM"/>
    </source>
</evidence>
<evidence type="ECO:0000313" key="4">
    <source>
        <dbReference type="Proteomes" id="UP001221546"/>
    </source>
</evidence>
<dbReference type="InterPro" id="IPR046891">
    <property type="entry name" value="E2-ntca"/>
</dbReference>
<dbReference type="Proteomes" id="UP001221546">
    <property type="component" value="Chromosome"/>
</dbReference>
<proteinExistence type="predicted"/>
<evidence type="ECO:0000259" key="2">
    <source>
        <dbReference type="Pfam" id="PF20298"/>
    </source>
</evidence>
<dbReference type="RefSeq" id="WP_310885592.1">
    <property type="nucleotide sequence ID" value="NZ_CP121646.1"/>
</dbReference>
<dbReference type="EMBL" id="CP121646">
    <property type="protein sequence ID" value="WFU65814.1"/>
    <property type="molecule type" value="Genomic_DNA"/>
</dbReference>
<protein>
    <recommendedName>
        <fullName evidence="5">Nudix hydrolase domain-containing protein</fullName>
    </recommendedName>
</protein>
<evidence type="ECO:0000259" key="1">
    <source>
        <dbReference type="Pfam" id="PF20272"/>
    </source>
</evidence>
<reference evidence="3 4" key="1">
    <citation type="submission" date="2023-04" db="EMBL/GenBank/DDBJ databases">
        <title>Australian commercial rhizobial inoculants.</title>
        <authorList>
            <person name="Kohlmeier M.G."/>
            <person name="O'Hara G.W."/>
            <person name="Colombi E."/>
            <person name="Ramsay J.P."/>
            <person name="Terpolilli J."/>
        </authorList>
    </citation>
    <scope>NUCLEOTIDE SEQUENCE [LARGE SCALE GENOMIC DNA]</scope>
    <source>
        <strain evidence="3 4">CB627</strain>
    </source>
</reference>
<keyword evidence="4" id="KW-1185">Reference proteome</keyword>
<gene>
    <name evidence="3" type="ORF">QA636_09990</name>
</gene>
<feature type="domain" description="Cysteine-rich" evidence="1">
    <location>
        <begin position="124"/>
        <end position="237"/>
    </location>
</feature>
<sequence>MSLDALARCCPTWAEFRSVHAREAEIDVVAVRSSKAFTRVFQLRAVSLGDEIIVSERSVGGMLPACCPERHINPGGSFCIGLRAGEGITDETAPAWWTKLHAFALWQETAEETGFWPSEAQLSHGEAGEMELAAENAADQLGLRAAYREAVAFDTGVIAFGVRRISSKTGMLRNGRSACICGRTDRQGRTLLRRDCHGNGLGCPIVFEHRRRVLVDDFWRTLHGRVACCGTMRECPLRTGDATTDDGRILHAAETHEGSIRR</sequence>
<accession>A0ABY8JJK6</accession>
<organism evidence="3 4">
    <name type="scientific">Bradyrhizobium brasilense</name>
    <dbReference type="NCBI Taxonomy" id="1419277"/>
    <lineage>
        <taxon>Bacteria</taxon>
        <taxon>Pseudomonadati</taxon>
        <taxon>Pseudomonadota</taxon>
        <taxon>Alphaproteobacteria</taxon>
        <taxon>Hyphomicrobiales</taxon>
        <taxon>Nitrobacteraceae</taxon>
        <taxon>Bradyrhizobium</taxon>
    </lineage>
</organism>
<name>A0ABY8JJK6_9BRAD</name>
<dbReference type="InterPro" id="IPR046892">
    <property type="entry name" value="E2-Crich"/>
</dbReference>
<evidence type="ECO:0000313" key="3">
    <source>
        <dbReference type="EMBL" id="WFU65814.1"/>
    </source>
</evidence>
<dbReference type="Pfam" id="PF20298">
    <property type="entry name" value="E2-ntca"/>
    <property type="match status" value="1"/>
</dbReference>
<feature type="domain" description="Prokaryotic E2" evidence="2">
    <location>
        <begin position="29"/>
        <end position="118"/>
    </location>
</feature>
<dbReference type="Pfam" id="PF20272">
    <property type="entry name" value="E2-Crich"/>
    <property type="match status" value="1"/>
</dbReference>